<dbReference type="InterPro" id="IPR017932">
    <property type="entry name" value="GATase_2_dom"/>
</dbReference>
<dbReference type="PANTHER" id="PTHR43284:SF1">
    <property type="entry name" value="ASPARAGINE SYNTHETASE"/>
    <property type="match status" value="1"/>
</dbReference>
<evidence type="ECO:0000256" key="1">
    <source>
        <dbReference type="ARBA" id="ARBA00005187"/>
    </source>
</evidence>
<feature type="domain" description="Glutamine amidotransferase type-2" evidence="5">
    <location>
        <begin position="95"/>
        <end position="150"/>
    </location>
</feature>
<dbReference type="InterPro" id="IPR029055">
    <property type="entry name" value="Ntn_hydrolases_N"/>
</dbReference>
<dbReference type="GO" id="GO:0006529">
    <property type="term" value="P:asparagine biosynthetic process"/>
    <property type="evidence" value="ECO:0007669"/>
    <property type="project" value="InterPro"/>
</dbReference>
<dbReference type="EMBL" id="AP026866">
    <property type="protein sequence ID" value="BDS05800.1"/>
    <property type="molecule type" value="Genomic_DNA"/>
</dbReference>
<feature type="domain" description="Asparagine synthetase" evidence="4">
    <location>
        <begin position="232"/>
        <end position="295"/>
    </location>
</feature>
<proteinExistence type="predicted"/>
<reference evidence="6" key="1">
    <citation type="submission" date="2024-07" db="EMBL/GenBank/DDBJ databases">
        <title>Complete genome sequence of Verrucomicrobiaceae bacterium NT6N.</title>
        <authorList>
            <person name="Huang C."/>
            <person name="Takami H."/>
            <person name="Hamasaki K."/>
        </authorList>
    </citation>
    <scope>NUCLEOTIDE SEQUENCE</scope>
    <source>
        <strain evidence="6">NT6N</strain>
    </source>
</reference>
<dbReference type="PANTHER" id="PTHR43284">
    <property type="entry name" value="ASPARAGINE SYNTHETASE (GLUTAMINE-HYDROLYZING)"/>
    <property type="match status" value="1"/>
</dbReference>
<evidence type="ECO:0000256" key="3">
    <source>
        <dbReference type="ARBA" id="ARBA00048741"/>
    </source>
</evidence>
<comment type="catalytic activity">
    <reaction evidence="3">
        <text>L-aspartate + L-glutamine + ATP + H2O = L-asparagine + L-glutamate + AMP + diphosphate + H(+)</text>
        <dbReference type="Rhea" id="RHEA:12228"/>
        <dbReference type="ChEBI" id="CHEBI:15377"/>
        <dbReference type="ChEBI" id="CHEBI:15378"/>
        <dbReference type="ChEBI" id="CHEBI:29985"/>
        <dbReference type="ChEBI" id="CHEBI:29991"/>
        <dbReference type="ChEBI" id="CHEBI:30616"/>
        <dbReference type="ChEBI" id="CHEBI:33019"/>
        <dbReference type="ChEBI" id="CHEBI:58048"/>
        <dbReference type="ChEBI" id="CHEBI:58359"/>
        <dbReference type="ChEBI" id="CHEBI:456215"/>
        <dbReference type="EC" id="6.3.5.4"/>
    </reaction>
</comment>
<dbReference type="GO" id="GO:0004066">
    <property type="term" value="F:asparagine synthase (glutamine-hydrolyzing) activity"/>
    <property type="evidence" value="ECO:0007669"/>
    <property type="project" value="UniProtKB-EC"/>
</dbReference>
<evidence type="ECO:0000256" key="2">
    <source>
        <dbReference type="ARBA" id="ARBA00012737"/>
    </source>
</evidence>
<evidence type="ECO:0000313" key="6">
    <source>
        <dbReference type="EMBL" id="BDS05800.1"/>
    </source>
</evidence>
<sequence length="601" mass="68035">MPSFVFFSDREPNRAESTKRKQVQCIVPTGFERVRGEVESQHSTLRWHCGEQVPVEVHQSTGSGFAFLMGEAIAEDSDDYITAEELFRMVREKKEDAAVQLSRLSGLFAWIVVLDDESVHCGCDPFGVFPVYYFQEKDTFAISTSPKAFHAFPEYDRSLDPIGFSRYLLENGCSSHRTLEKSGKRLNMAESISYSPITGSLRKTQHDYPGKDVVKDVHTLADAVELSSQASRQAVKRHAQRSVTSCMLSGGLDSRHVLSLAHELGHQPKCVTFGTRTSEENICAGKVAGRLNLEWECSELFEGAPEIALDDELNLFSLGGGFNGVSHWWGKAESIEGTRCLKGLYLDVTYAPFAREHGDLTFGSYRFAQETWLHSFGVRASELADLYKDKELIEGLDAALSECRAEWDALTEDSCERQWQTISRYRGRAHLGGILWKNAFHHWPITPALDVPLTEAIRRVDGQLIANRVLQKETFKALRPDLAAIPLAAVKSSPRPLIETWKSGYYRRMFKLLRKGRKFKEKRLQFLGTPDDAKIQCWKEARRRTVEHLEQGSELFHADKTKASVSDLYASGERVKWTRKMYSQRMLVGGISWLASREGDR</sequence>
<dbReference type="SUPFAM" id="SSF52402">
    <property type="entry name" value="Adenine nucleotide alpha hydrolases-like"/>
    <property type="match status" value="1"/>
</dbReference>
<dbReference type="SUPFAM" id="SSF56235">
    <property type="entry name" value="N-terminal nucleophile aminohydrolases (Ntn hydrolases)"/>
    <property type="match status" value="1"/>
</dbReference>
<dbReference type="AlphaFoldDB" id="A0AAT9FIH0"/>
<name>A0AAT9FIH0_9BACT</name>
<evidence type="ECO:0000259" key="4">
    <source>
        <dbReference type="Pfam" id="PF00733"/>
    </source>
</evidence>
<protein>
    <recommendedName>
        <fullName evidence="2">asparagine synthase (glutamine-hydrolyzing)</fullName>
        <ecNumber evidence="2">6.3.5.4</ecNumber>
    </recommendedName>
</protein>
<dbReference type="InterPro" id="IPR014729">
    <property type="entry name" value="Rossmann-like_a/b/a_fold"/>
</dbReference>
<dbReference type="Pfam" id="PF13537">
    <property type="entry name" value="GATase_7"/>
    <property type="match status" value="1"/>
</dbReference>
<evidence type="ECO:0000259" key="5">
    <source>
        <dbReference type="Pfam" id="PF13537"/>
    </source>
</evidence>
<dbReference type="EC" id="6.3.5.4" evidence="2"/>
<accession>A0AAT9FIH0</accession>
<dbReference type="InterPro" id="IPR001962">
    <property type="entry name" value="Asn_synthase"/>
</dbReference>
<dbReference type="KEGG" id="osu:NT6N_08400"/>
<organism evidence="6">
    <name type="scientific">Oceaniferula spumae</name>
    <dbReference type="NCBI Taxonomy" id="2979115"/>
    <lineage>
        <taxon>Bacteria</taxon>
        <taxon>Pseudomonadati</taxon>
        <taxon>Verrucomicrobiota</taxon>
        <taxon>Verrucomicrobiia</taxon>
        <taxon>Verrucomicrobiales</taxon>
        <taxon>Verrucomicrobiaceae</taxon>
        <taxon>Oceaniferula</taxon>
    </lineage>
</organism>
<dbReference type="Gene3D" id="3.40.50.620">
    <property type="entry name" value="HUPs"/>
    <property type="match status" value="1"/>
</dbReference>
<comment type="pathway">
    <text evidence="1">Amino-acid biosynthesis; L-asparagine biosynthesis; L-asparagine from L-aspartate (L-Gln route): step 1/1.</text>
</comment>
<dbReference type="InterPro" id="IPR051786">
    <property type="entry name" value="ASN_synthetase/amidase"/>
</dbReference>
<gene>
    <name evidence="6" type="ORF">NT6N_08400</name>
</gene>
<dbReference type="Pfam" id="PF00733">
    <property type="entry name" value="Asn_synthase"/>
    <property type="match status" value="1"/>
</dbReference>
<dbReference type="Gene3D" id="3.60.20.10">
    <property type="entry name" value="Glutamine Phosphoribosylpyrophosphate, subunit 1, domain 1"/>
    <property type="match status" value="1"/>
</dbReference>